<dbReference type="GO" id="GO:0052621">
    <property type="term" value="F:diguanylate cyclase activity"/>
    <property type="evidence" value="ECO:0007669"/>
    <property type="project" value="UniProtKB-EC"/>
</dbReference>
<dbReference type="PANTHER" id="PTHR45138">
    <property type="entry name" value="REGULATORY COMPONENTS OF SENSORY TRANSDUCTION SYSTEM"/>
    <property type="match status" value="1"/>
</dbReference>
<sequence length="409" mass="45915">MNVTRLYEQHRYTLLAAAAGTLALIGMVWIALDTLIDWQVREAIKRNAEERALNWSHNFLETTPSAIELIQTGKGDMDDINRLEDSFALVNIIRFQLFDEEGRQTFLSNGSLDRDSNYGDAPNENAVRAFETGQPVIEVHHDDNDERTDGDPRVPETYIEAYVPAITASGEKVGTIELYVDASAFEEALEETFQEVSIYLVAGTVLVLLFPIAAFVRRTQQLMQNDKRMLELTRYDQLTGVFNRNSTTQHLKALFIDPDRAAGTGILFVDVDYFKQVNDKYGHACGDILLKHIADVLKSSIRLKDDVVGRYGGDEFVILCRNITKDDFRRLSQRVMEGAKTPCSHEGNSYTPSLSVGAYLSRDGDTEDLALHRADLAVYAAKRGGRNQVVEFSEDLEGLFKNDEAQKSA</sequence>
<keyword evidence="3" id="KW-0472">Membrane</keyword>
<dbReference type="InterPro" id="IPR043128">
    <property type="entry name" value="Rev_trsase/Diguanyl_cyclase"/>
</dbReference>
<feature type="transmembrane region" description="Helical" evidence="3">
    <location>
        <begin position="196"/>
        <end position="216"/>
    </location>
</feature>
<feature type="transmembrane region" description="Helical" evidence="3">
    <location>
        <begin position="12"/>
        <end position="32"/>
    </location>
</feature>
<dbReference type="STRING" id="388408.LAX5112_00020"/>
<keyword evidence="3" id="KW-0812">Transmembrane</keyword>
<evidence type="ECO:0000256" key="2">
    <source>
        <dbReference type="ARBA" id="ARBA00034247"/>
    </source>
</evidence>
<dbReference type="SUPFAM" id="SSF55073">
    <property type="entry name" value="Nucleotide cyclase"/>
    <property type="match status" value="1"/>
</dbReference>
<dbReference type="SMART" id="SM00267">
    <property type="entry name" value="GGDEF"/>
    <property type="match status" value="1"/>
</dbReference>
<proteinExistence type="predicted"/>
<dbReference type="OrthoDB" id="9812260at2"/>
<accession>A0A0M6ZN48</accession>
<evidence type="ECO:0000259" key="4">
    <source>
        <dbReference type="PROSITE" id="PS50887"/>
    </source>
</evidence>
<gene>
    <name evidence="5" type="primary">pleD_1</name>
    <name evidence="5" type="ORF">LAX5112_00020</name>
</gene>
<dbReference type="Proteomes" id="UP000053235">
    <property type="component" value="Unassembled WGS sequence"/>
</dbReference>
<evidence type="ECO:0000313" key="6">
    <source>
        <dbReference type="Proteomes" id="UP000053235"/>
    </source>
</evidence>
<comment type="catalytic activity">
    <reaction evidence="2">
        <text>2 GTP = 3',3'-c-di-GMP + 2 diphosphate</text>
        <dbReference type="Rhea" id="RHEA:24898"/>
        <dbReference type="ChEBI" id="CHEBI:33019"/>
        <dbReference type="ChEBI" id="CHEBI:37565"/>
        <dbReference type="ChEBI" id="CHEBI:58805"/>
        <dbReference type="EC" id="2.7.7.65"/>
    </reaction>
</comment>
<dbReference type="EC" id="2.7.7.65" evidence="1"/>
<dbReference type="InterPro" id="IPR029787">
    <property type="entry name" value="Nucleotide_cyclase"/>
</dbReference>
<reference evidence="6" key="1">
    <citation type="submission" date="2015-07" db="EMBL/GenBank/DDBJ databases">
        <authorList>
            <person name="Rodrigo-Torres Lidia"/>
            <person name="Arahal R.David."/>
        </authorList>
    </citation>
    <scope>NUCLEOTIDE SEQUENCE [LARGE SCALE GENOMIC DNA]</scope>
    <source>
        <strain evidence="6">CECT 5112</strain>
    </source>
</reference>
<protein>
    <recommendedName>
        <fullName evidence="1">diguanylate cyclase</fullName>
        <ecNumber evidence="1">2.7.7.65</ecNumber>
    </recommendedName>
</protein>
<dbReference type="PROSITE" id="PS50887">
    <property type="entry name" value="GGDEF"/>
    <property type="match status" value="1"/>
</dbReference>
<keyword evidence="3" id="KW-1133">Transmembrane helix</keyword>
<dbReference type="InterPro" id="IPR000160">
    <property type="entry name" value="GGDEF_dom"/>
</dbReference>
<evidence type="ECO:0000313" key="5">
    <source>
        <dbReference type="EMBL" id="CTQ63652.1"/>
    </source>
</evidence>
<dbReference type="EMBL" id="CXWD01000001">
    <property type="protein sequence ID" value="CTQ63652.1"/>
    <property type="molecule type" value="Genomic_DNA"/>
</dbReference>
<keyword evidence="6" id="KW-1185">Reference proteome</keyword>
<dbReference type="RefSeq" id="WP_055670084.1">
    <property type="nucleotide sequence ID" value="NZ_CXWD01000001.1"/>
</dbReference>
<name>A0A0M6ZN48_9HYPH</name>
<evidence type="ECO:0000256" key="3">
    <source>
        <dbReference type="SAM" id="Phobius"/>
    </source>
</evidence>
<dbReference type="InterPro" id="IPR050469">
    <property type="entry name" value="Diguanylate_Cyclase"/>
</dbReference>
<dbReference type="CDD" id="cd01949">
    <property type="entry name" value="GGDEF"/>
    <property type="match status" value="1"/>
</dbReference>
<organism evidence="5 6">
    <name type="scientific">Roseibium alexandrii</name>
    <dbReference type="NCBI Taxonomy" id="388408"/>
    <lineage>
        <taxon>Bacteria</taxon>
        <taxon>Pseudomonadati</taxon>
        <taxon>Pseudomonadota</taxon>
        <taxon>Alphaproteobacteria</taxon>
        <taxon>Hyphomicrobiales</taxon>
        <taxon>Stappiaceae</taxon>
        <taxon>Roseibium</taxon>
    </lineage>
</organism>
<dbReference type="NCBIfam" id="TIGR00254">
    <property type="entry name" value="GGDEF"/>
    <property type="match status" value="1"/>
</dbReference>
<dbReference type="AlphaFoldDB" id="A0A0M6ZN48"/>
<dbReference type="Pfam" id="PF00990">
    <property type="entry name" value="GGDEF"/>
    <property type="match status" value="1"/>
</dbReference>
<dbReference type="Gene3D" id="3.30.70.270">
    <property type="match status" value="1"/>
</dbReference>
<evidence type="ECO:0000256" key="1">
    <source>
        <dbReference type="ARBA" id="ARBA00012528"/>
    </source>
</evidence>
<dbReference type="PANTHER" id="PTHR45138:SF9">
    <property type="entry name" value="DIGUANYLATE CYCLASE DGCM-RELATED"/>
    <property type="match status" value="1"/>
</dbReference>
<feature type="domain" description="GGDEF" evidence="4">
    <location>
        <begin position="262"/>
        <end position="394"/>
    </location>
</feature>